<evidence type="ECO:0000313" key="2">
    <source>
        <dbReference type="EMBL" id="TYS00276.1"/>
    </source>
</evidence>
<accession>A0A5D4MGT8</accession>
<evidence type="ECO:0000313" key="3">
    <source>
        <dbReference type="Proteomes" id="UP000325182"/>
    </source>
</evidence>
<dbReference type="AlphaFoldDB" id="A0A5D4MGT8"/>
<dbReference type="EMBL" id="VTEG01000003">
    <property type="protein sequence ID" value="TYS00276.1"/>
    <property type="molecule type" value="Genomic_DNA"/>
</dbReference>
<protein>
    <submittedName>
        <fullName evidence="2">Uncharacterized protein</fullName>
    </submittedName>
</protein>
<name>A0A5D4MGT8_9BACI</name>
<organism evidence="2 3">
    <name type="scientific">Rossellomorea vietnamensis</name>
    <dbReference type="NCBI Taxonomy" id="218284"/>
    <lineage>
        <taxon>Bacteria</taxon>
        <taxon>Bacillati</taxon>
        <taxon>Bacillota</taxon>
        <taxon>Bacilli</taxon>
        <taxon>Bacillales</taxon>
        <taxon>Bacillaceae</taxon>
        <taxon>Rossellomorea</taxon>
    </lineage>
</organism>
<reference evidence="2 3" key="1">
    <citation type="submission" date="2019-08" db="EMBL/GenBank/DDBJ databases">
        <title>Bacillus genomes from the desert of Cuatro Cienegas, Coahuila.</title>
        <authorList>
            <person name="Olmedo-Alvarez G."/>
        </authorList>
    </citation>
    <scope>NUCLEOTIDE SEQUENCE [LARGE SCALE GENOMIC DNA]</scope>
    <source>
        <strain evidence="2 3">CH128b_4D</strain>
    </source>
</reference>
<feature type="transmembrane region" description="Helical" evidence="1">
    <location>
        <begin position="97"/>
        <end position="115"/>
    </location>
</feature>
<evidence type="ECO:0000256" key="1">
    <source>
        <dbReference type="SAM" id="Phobius"/>
    </source>
</evidence>
<feature type="transmembrane region" description="Helical" evidence="1">
    <location>
        <begin position="127"/>
        <end position="148"/>
    </location>
</feature>
<dbReference type="NCBIfam" id="NF041644">
    <property type="entry name" value="CBO0543_fam"/>
    <property type="match status" value="1"/>
</dbReference>
<keyword evidence="1" id="KW-0812">Transmembrane</keyword>
<dbReference type="RefSeq" id="WP_113930031.1">
    <property type="nucleotide sequence ID" value="NZ_VTEG01000003.1"/>
</dbReference>
<comment type="caution">
    <text evidence="2">The sequence shown here is derived from an EMBL/GenBank/DDBJ whole genome shotgun (WGS) entry which is preliminary data.</text>
</comment>
<keyword evidence="1" id="KW-0472">Membrane</keyword>
<dbReference type="InterPro" id="IPR048147">
    <property type="entry name" value="CBO0543-like"/>
</dbReference>
<sequence>MKKKFEKKILVFLLGFGILSFMNILRKPPIKDWLIIFLVKGYISSILDKFVVKKGYIKYPVKLINLFDTSFIFDYLLFPISCVYYNFATFKKSWRTIFIRVLYFSIPMTIIEQWLEKKTNLIQYRKGWNWLFTFVSLNSTFLLVRVIISLVRRKAETESELEELPEH</sequence>
<keyword evidence="1" id="KW-1133">Transmembrane helix</keyword>
<feature type="transmembrane region" description="Helical" evidence="1">
    <location>
        <begin position="63"/>
        <end position="85"/>
    </location>
</feature>
<dbReference type="Proteomes" id="UP000325182">
    <property type="component" value="Unassembled WGS sequence"/>
</dbReference>
<proteinExistence type="predicted"/>
<gene>
    <name evidence="2" type="ORF">FZC84_06950</name>
</gene>